<dbReference type="PANTHER" id="PTHR43825">
    <property type="entry name" value="PYRUVATE DEHYDROGENASE E1 COMPONENT"/>
    <property type="match status" value="1"/>
</dbReference>
<proteinExistence type="inferred from homology"/>
<dbReference type="SMART" id="SM00861">
    <property type="entry name" value="Transket_pyr"/>
    <property type="match status" value="1"/>
</dbReference>
<keyword evidence="3" id="KW-0786">Thiamine pyrophosphate</keyword>
<gene>
    <name evidence="5" type="ORF">LCGC14_0818830</name>
</gene>
<evidence type="ECO:0000259" key="4">
    <source>
        <dbReference type="SMART" id="SM00861"/>
    </source>
</evidence>
<dbReference type="EMBL" id="LAZR01002289">
    <property type="protein sequence ID" value="KKN31953.1"/>
    <property type="molecule type" value="Genomic_DNA"/>
</dbReference>
<dbReference type="FunFam" id="3.40.50.970:FF:000129">
    <property type="entry name" value="Transketolase"/>
    <property type="match status" value="1"/>
</dbReference>
<dbReference type="PANTHER" id="PTHR43825:SF5">
    <property type="entry name" value="HYPOTHETICAL TRANSKETOLASE FAMILY PROTEIN"/>
    <property type="match status" value="1"/>
</dbReference>
<organism evidence="5">
    <name type="scientific">marine sediment metagenome</name>
    <dbReference type="NCBI Taxonomy" id="412755"/>
    <lineage>
        <taxon>unclassified sequences</taxon>
        <taxon>metagenomes</taxon>
        <taxon>ecological metagenomes</taxon>
    </lineage>
</organism>
<dbReference type="InterPro" id="IPR005475">
    <property type="entry name" value="Transketolase-like_Pyr-bd"/>
</dbReference>
<dbReference type="SUPFAM" id="SSF52922">
    <property type="entry name" value="TK C-terminal domain-like"/>
    <property type="match status" value="1"/>
</dbReference>
<dbReference type="Gene3D" id="3.40.50.920">
    <property type="match status" value="1"/>
</dbReference>
<evidence type="ECO:0000256" key="1">
    <source>
        <dbReference type="ARBA" id="ARBA00001964"/>
    </source>
</evidence>
<comment type="cofactor">
    <cofactor evidence="1">
        <name>thiamine diphosphate</name>
        <dbReference type="ChEBI" id="CHEBI:58937"/>
    </cofactor>
</comment>
<accession>A0A0F9SRZ5</accession>
<evidence type="ECO:0000256" key="2">
    <source>
        <dbReference type="ARBA" id="ARBA00007131"/>
    </source>
</evidence>
<dbReference type="InterPro" id="IPR029061">
    <property type="entry name" value="THDP-binding"/>
</dbReference>
<reference evidence="5" key="1">
    <citation type="journal article" date="2015" name="Nature">
        <title>Complex archaea that bridge the gap between prokaryotes and eukaryotes.</title>
        <authorList>
            <person name="Spang A."/>
            <person name="Saw J.H."/>
            <person name="Jorgensen S.L."/>
            <person name="Zaremba-Niedzwiedzka K."/>
            <person name="Martijn J."/>
            <person name="Lind A.E."/>
            <person name="van Eijk R."/>
            <person name="Schleper C."/>
            <person name="Guy L."/>
            <person name="Ettema T.J."/>
        </authorList>
    </citation>
    <scope>NUCLEOTIDE SEQUENCE</scope>
</reference>
<dbReference type="InterPro" id="IPR051157">
    <property type="entry name" value="PDH/Transketolase"/>
</dbReference>
<dbReference type="SUPFAM" id="SSF52518">
    <property type="entry name" value="Thiamin diphosphate-binding fold (THDP-binding)"/>
    <property type="match status" value="1"/>
</dbReference>
<dbReference type="InterPro" id="IPR033248">
    <property type="entry name" value="Transketolase_C"/>
</dbReference>
<dbReference type="InterPro" id="IPR009014">
    <property type="entry name" value="Transketo_C/PFOR_II"/>
</dbReference>
<evidence type="ECO:0000313" key="5">
    <source>
        <dbReference type="EMBL" id="KKN31953.1"/>
    </source>
</evidence>
<name>A0A0F9SRZ5_9ZZZZ</name>
<dbReference type="Pfam" id="PF02779">
    <property type="entry name" value="Transket_pyr"/>
    <property type="match status" value="1"/>
</dbReference>
<dbReference type="AlphaFoldDB" id="A0A0F9SRZ5"/>
<dbReference type="Pfam" id="PF02780">
    <property type="entry name" value="Transketolase_C"/>
    <property type="match status" value="1"/>
</dbReference>
<dbReference type="CDD" id="cd07033">
    <property type="entry name" value="TPP_PYR_DXS_TK_like"/>
    <property type="match status" value="1"/>
</dbReference>
<comment type="caution">
    <text evidence="5">The sequence shown here is derived from an EMBL/GenBank/DDBJ whole genome shotgun (WGS) entry which is preliminary data.</text>
</comment>
<sequence>MKSAFIETLEKLASVDNRIFLLTGDLGFKTFDRFRNSFPERFINVGVAESNMIGIAAGLALSGKNVYCYSIIPFLTMRCLERIRVDLCYHNLNVKLVGAGGGLVYGLEGMTHHAIEDIAIMRTLPNMTVVAPGDPLEVKAVINESLAYKGPLYIRLGREGEKCVHKSSPELKIGKGIIIKKGSGISIIATGTILCAAKSASEDLINEGLDVTLIGMHTIKPLDRDIIEYCAKNSKAIFTVEEHSIIGGLGSAVSEILIELDYKKPFRKIGLQDEYCSYIGSQDYLCEKYGLTPKGIKNFILKEYNQFSKA</sequence>
<feature type="domain" description="Transketolase-like pyrimidine-binding" evidence="4">
    <location>
        <begin position="1"/>
        <end position="163"/>
    </location>
</feature>
<protein>
    <recommendedName>
        <fullName evidence="4">Transketolase-like pyrimidine-binding domain-containing protein</fullName>
    </recommendedName>
</protein>
<dbReference type="Gene3D" id="3.40.50.970">
    <property type="match status" value="1"/>
</dbReference>
<evidence type="ECO:0000256" key="3">
    <source>
        <dbReference type="ARBA" id="ARBA00023052"/>
    </source>
</evidence>
<comment type="similarity">
    <text evidence="2">Belongs to the transketolase family.</text>
</comment>